<evidence type="ECO:0000256" key="6">
    <source>
        <dbReference type="ARBA" id="ARBA00022723"/>
    </source>
</evidence>
<keyword evidence="5 10" id="KW-0349">Heme</keyword>
<evidence type="ECO:0000256" key="5">
    <source>
        <dbReference type="ARBA" id="ARBA00022617"/>
    </source>
</evidence>
<dbReference type="EMBL" id="JAANES010000001">
    <property type="protein sequence ID" value="MBS3018566.1"/>
    <property type="molecule type" value="Genomic_DNA"/>
</dbReference>
<name>A0ABS5LQJ2_9BURK</name>
<dbReference type="CDD" id="cd03132">
    <property type="entry name" value="GATase1_catalase"/>
    <property type="match status" value="1"/>
</dbReference>
<dbReference type="InterPro" id="IPR020835">
    <property type="entry name" value="Catalase_sf"/>
</dbReference>
<feature type="region of interest" description="Disordered" evidence="11">
    <location>
        <begin position="1"/>
        <end position="36"/>
    </location>
</feature>
<evidence type="ECO:0000256" key="1">
    <source>
        <dbReference type="ARBA" id="ARBA00001971"/>
    </source>
</evidence>
<dbReference type="InterPro" id="IPR024712">
    <property type="entry name" value="Catalase_clade2"/>
</dbReference>
<dbReference type="InterPro" id="IPR010582">
    <property type="entry name" value="Catalase_immune_responsive"/>
</dbReference>
<comment type="caution">
    <text evidence="13">The sequence shown here is derived from an EMBL/GenBank/DDBJ whole genome shotgun (WGS) entry which is preliminary data.</text>
</comment>
<evidence type="ECO:0000256" key="3">
    <source>
        <dbReference type="ARBA" id="ARBA00012314"/>
    </source>
</evidence>
<keyword evidence="4 10" id="KW-0575">Peroxidase</keyword>
<dbReference type="Pfam" id="PF06628">
    <property type="entry name" value="Catalase-rel"/>
    <property type="match status" value="1"/>
</dbReference>
<dbReference type="PANTHER" id="PTHR42821">
    <property type="entry name" value="CATALASE"/>
    <property type="match status" value="1"/>
</dbReference>
<evidence type="ECO:0000313" key="13">
    <source>
        <dbReference type="EMBL" id="MBS3018566.1"/>
    </source>
</evidence>
<dbReference type="SMART" id="SM01060">
    <property type="entry name" value="Catalase"/>
    <property type="match status" value="1"/>
</dbReference>
<keyword evidence="9 10" id="KW-0376">Hydrogen peroxide</keyword>
<dbReference type="SUPFAM" id="SSF52317">
    <property type="entry name" value="Class I glutamine amidotransferase-like"/>
    <property type="match status" value="1"/>
</dbReference>
<keyword evidence="14" id="KW-1185">Reference proteome</keyword>
<protein>
    <recommendedName>
        <fullName evidence="3 10">Catalase</fullName>
        <ecNumber evidence="3 10">1.11.1.6</ecNumber>
    </recommendedName>
</protein>
<dbReference type="InterPro" id="IPR043156">
    <property type="entry name" value="Catalase_clade2_helical"/>
</dbReference>
<dbReference type="Gene3D" id="3.40.50.880">
    <property type="match status" value="1"/>
</dbReference>
<dbReference type="PANTHER" id="PTHR42821:SF1">
    <property type="entry name" value="CATALASE-B"/>
    <property type="match status" value="1"/>
</dbReference>
<proteinExistence type="inferred from homology"/>
<evidence type="ECO:0000313" key="14">
    <source>
        <dbReference type="Proteomes" id="UP001647436"/>
    </source>
</evidence>
<comment type="cofactor">
    <cofactor evidence="1 10">
        <name>heme</name>
        <dbReference type="ChEBI" id="CHEBI:30413"/>
    </cofactor>
</comment>
<evidence type="ECO:0000256" key="8">
    <source>
        <dbReference type="ARBA" id="ARBA00023004"/>
    </source>
</evidence>
<feature type="compositionally biased region" description="Low complexity" evidence="11">
    <location>
        <begin position="81"/>
        <end position="92"/>
    </location>
</feature>
<dbReference type="Proteomes" id="UP001647436">
    <property type="component" value="Unassembled WGS sequence"/>
</dbReference>
<evidence type="ECO:0000256" key="2">
    <source>
        <dbReference type="ARBA" id="ARBA00002974"/>
    </source>
</evidence>
<feature type="compositionally biased region" description="Polar residues" evidence="11">
    <location>
        <begin position="21"/>
        <end position="30"/>
    </location>
</feature>
<comment type="catalytic activity">
    <reaction evidence="10">
        <text>2 H2O2 = O2 + 2 H2O</text>
        <dbReference type="Rhea" id="RHEA:20309"/>
        <dbReference type="ChEBI" id="CHEBI:15377"/>
        <dbReference type="ChEBI" id="CHEBI:15379"/>
        <dbReference type="ChEBI" id="CHEBI:16240"/>
        <dbReference type="EC" id="1.11.1.6"/>
    </reaction>
</comment>
<feature type="region of interest" description="Disordered" evidence="11">
    <location>
        <begin position="51"/>
        <end position="96"/>
    </location>
</feature>
<dbReference type="Gene3D" id="2.40.180.10">
    <property type="entry name" value="Catalase core domain"/>
    <property type="match status" value="1"/>
</dbReference>
<evidence type="ECO:0000256" key="11">
    <source>
        <dbReference type="SAM" id="MobiDB-lite"/>
    </source>
</evidence>
<evidence type="ECO:0000259" key="12">
    <source>
        <dbReference type="SMART" id="SM01060"/>
    </source>
</evidence>
<comment type="function">
    <text evidence="2 10">Decomposes hydrogen peroxide into water and oxygen; serves to protect cells from the toxic effects of hydrogen peroxide.</text>
</comment>
<keyword evidence="7 10" id="KW-0560">Oxidoreductase</keyword>
<dbReference type="InterPro" id="IPR024708">
    <property type="entry name" value="Catalase_AS"/>
</dbReference>
<dbReference type="PROSITE" id="PS00438">
    <property type="entry name" value="CATALASE_2"/>
    <property type="match status" value="1"/>
</dbReference>
<dbReference type="GO" id="GO:0004096">
    <property type="term" value="F:catalase activity"/>
    <property type="evidence" value="ECO:0007669"/>
    <property type="project" value="UniProtKB-EC"/>
</dbReference>
<dbReference type="InterPro" id="IPR029062">
    <property type="entry name" value="Class_I_gatase-like"/>
</dbReference>
<dbReference type="PROSITE" id="PS51402">
    <property type="entry name" value="CATALASE_3"/>
    <property type="match status" value="1"/>
</dbReference>
<dbReference type="InterPro" id="IPR018028">
    <property type="entry name" value="Catalase"/>
</dbReference>
<dbReference type="Gene3D" id="1.20.1370.20">
    <property type="match status" value="1"/>
</dbReference>
<dbReference type="Pfam" id="PF18011">
    <property type="entry name" value="Catalase_C"/>
    <property type="match status" value="1"/>
</dbReference>
<evidence type="ECO:0000256" key="4">
    <source>
        <dbReference type="ARBA" id="ARBA00022559"/>
    </source>
</evidence>
<dbReference type="Pfam" id="PF00199">
    <property type="entry name" value="Catalase"/>
    <property type="match status" value="1"/>
</dbReference>
<evidence type="ECO:0000256" key="9">
    <source>
        <dbReference type="ARBA" id="ARBA00023324"/>
    </source>
</evidence>
<organism evidence="13 14">
    <name type="scientific">Comamonas brasiliensis</name>
    <dbReference type="NCBI Taxonomy" id="1812482"/>
    <lineage>
        <taxon>Bacteria</taxon>
        <taxon>Pseudomonadati</taxon>
        <taxon>Pseudomonadota</taxon>
        <taxon>Betaproteobacteria</taxon>
        <taxon>Burkholderiales</taxon>
        <taxon>Comamonadaceae</taxon>
        <taxon>Comamonas</taxon>
    </lineage>
</organism>
<reference evidence="13 14" key="1">
    <citation type="submission" date="2020-03" db="EMBL/GenBank/DDBJ databases">
        <title>The role of nitrogen metabolism on polyethylene biodegradation.</title>
        <authorList>
            <person name="Peixoto J."/>
            <person name="Vizzotto C.S."/>
            <person name="Ramos A."/>
            <person name="Alves G."/>
            <person name="Steindorff A."/>
            <person name="Kruger R."/>
        </authorList>
    </citation>
    <scope>NUCLEOTIDE SEQUENCE [LARGE SCALE GENOMIC DNA]</scope>
    <source>
        <strain evidence="13 14">PE63</strain>
    </source>
</reference>
<dbReference type="RefSeq" id="WP_211456418.1">
    <property type="nucleotide sequence ID" value="NZ_JAANES010000001.1"/>
</dbReference>
<dbReference type="SUPFAM" id="SSF56634">
    <property type="entry name" value="Heme-dependent catalase-like"/>
    <property type="match status" value="1"/>
</dbReference>
<evidence type="ECO:0000256" key="7">
    <source>
        <dbReference type="ARBA" id="ARBA00023002"/>
    </source>
</evidence>
<feature type="domain" description="Catalase core" evidence="12">
    <location>
        <begin position="122"/>
        <end position="510"/>
    </location>
</feature>
<comment type="similarity">
    <text evidence="10">Belongs to the catalase family.</text>
</comment>
<accession>A0ABS5LQJ2</accession>
<dbReference type="InterPro" id="IPR041399">
    <property type="entry name" value="Catalase_large_C"/>
</dbReference>
<evidence type="ECO:0000256" key="10">
    <source>
        <dbReference type="PIRNR" id="PIRNR038927"/>
    </source>
</evidence>
<keyword evidence="6 10" id="KW-0479">Metal-binding</keyword>
<keyword evidence="8 10" id="KW-0408">Iron</keyword>
<sequence length="800" mass="86951">MPKANKPASTLKTTKAAPARNTDSGPSSTEGVDLHSLKARQTQDLAAARPYNPTKAGEHGFDSGLFPAAGAHTAPTSRLPSASTLTESEASSKTGTGAFAGVNATIGTLDHVRVDSEGQTLTTNQGVAIGDNQNSLKYGERGPVLLEDFILREKITHFDHERIPERIVHARGSGAHGYFECYASLSELTRAAPFQAAGKITPVFVRFSTVQGERGSKDTARDVRGFAVKFYTDEGNWDLVGNNMPVFFIQDAMKFPDLVHAVKPEPHHQMPQAASAHDTFWDFVSLMPESTHMLMWLMSDRAIPRSFATMQGFGVHTFRFVNAQGQSVFVKFHWSPKAGTHSLVWDEAVKISGADPDYNRRDLWERIESGAFPEFELGVQVFSEEDAEGFSFDILDSTKIIPEELVPVRPIGRMVLNRNPDNFFAETEQVAFCTAHVVPGIDFSNDPLLAGRIHSYVDTQISRLGGPNFHEIPINAPLTQVHNNQRDGMHRQAIHRGKVAYEPNSLGGGCPFQAGAAQGFVSVPARIQANEAQGKVRAKPEKFADHYTQAKLFFDSQTAVEQAHISAAFRFELSKVTVPAIRERMVSSLRNVSEELALQVAQGLGIQEMPEPMPLALTSPAAPEVDQSPGLSLFARPGEVQIMARKVAILVADGVIGASAVALHEALFARGAVPRFVAPHIGPVFTDDGVEINADASLENEPGFLFDALALPDGTAGVQRLAANGHTIEFIKDQYRHCKPILVMPASSALMLVAQIPSMLPDGQPDPGLLVGSSESDFEDFFKAIGKHRHVERETDPPVI</sequence>
<dbReference type="InterPro" id="IPR011614">
    <property type="entry name" value="Catalase_core"/>
</dbReference>
<gene>
    <name evidence="13" type="primary">katE_2</name>
    <name evidence="13" type="ORF">DJFAAGMI_01298</name>
</gene>
<dbReference type="PRINTS" id="PR00067">
    <property type="entry name" value="CATALASE"/>
</dbReference>
<dbReference type="EC" id="1.11.1.6" evidence="3 10"/>
<dbReference type="PIRSF" id="PIRSF038927">
    <property type="entry name" value="Catalase_clade2"/>
    <property type="match status" value="1"/>
</dbReference>